<dbReference type="EMBL" id="JAKKPZ010000065">
    <property type="protein sequence ID" value="KAI1704647.1"/>
    <property type="molecule type" value="Genomic_DNA"/>
</dbReference>
<keyword evidence="2" id="KW-1185">Reference proteome</keyword>
<protein>
    <submittedName>
        <fullName evidence="1">Uncharacterized protein</fullName>
    </submittedName>
</protein>
<dbReference type="AlphaFoldDB" id="A0AAD4QVX6"/>
<organism evidence="1 2">
    <name type="scientific">Ditylenchus destructor</name>
    <dbReference type="NCBI Taxonomy" id="166010"/>
    <lineage>
        <taxon>Eukaryota</taxon>
        <taxon>Metazoa</taxon>
        <taxon>Ecdysozoa</taxon>
        <taxon>Nematoda</taxon>
        <taxon>Chromadorea</taxon>
        <taxon>Rhabditida</taxon>
        <taxon>Tylenchina</taxon>
        <taxon>Tylenchomorpha</taxon>
        <taxon>Sphaerularioidea</taxon>
        <taxon>Anguinidae</taxon>
        <taxon>Anguininae</taxon>
        <taxon>Ditylenchus</taxon>
    </lineage>
</organism>
<gene>
    <name evidence="1" type="ORF">DdX_14146</name>
</gene>
<evidence type="ECO:0000313" key="2">
    <source>
        <dbReference type="Proteomes" id="UP001201812"/>
    </source>
</evidence>
<evidence type="ECO:0000313" key="1">
    <source>
        <dbReference type="EMBL" id="KAI1704647.1"/>
    </source>
</evidence>
<dbReference type="Proteomes" id="UP001201812">
    <property type="component" value="Unassembled WGS sequence"/>
</dbReference>
<name>A0AAD4QVX6_9BILA</name>
<proteinExistence type="predicted"/>
<sequence>MVCHASFSMNRKADAKTSYDFFRGRENPYAMEQSNNRRKRDISYLLAEAGNMAIQIVKQLIGRKLYETCFQKGTTCNFIYVYWKEFFGRKMSREDKLELLQEKFQISKKENRKKFDLASRAVAQRMAQFIKDNVDYVSNVKDPEKLKKFTIIGQLMFGSFATKDTGHLKDVISGISKTARQAVELIGIKLFSNTDLN</sequence>
<accession>A0AAD4QVX6</accession>
<comment type="caution">
    <text evidence="1">The sequence shown here is derived from an EMBL/GenBank/DDBJ whole genome shotgun (WGS) entry which is preliminary data.</text>
</comment>
<reference evidence="1" key="1">
    <citation type="submission" date="2022-01" db="EMBL/GenBank/DDBJ databases">
        <title>Genome Sequence Resource for Two Populations of Ditylenchus destructor, the Migratory Endoparasitic Phytonematode.</title>
        <authorList>
            <person name="Zhang H."/>
            <person name="Lin R."/>
            <person name="Xie B."/>
        </authorList>
    </citation>
    <scope>NUCLEOTIDE SEQUENCE</scope>
    <source>
        <strain evidence="1">BazhouSP</strain>
    </source>
</reference>